<keyword evidence="11" id="KW-1185">Reference proteome</keyword>
<dbReference type="CDD" id="cd00078">
    <property type="entry name" value="HECTc"/>
    <property type="match status" value="1"/>
</dbReference>
<dbReference type="Pfam" id="PF14377">
    <property type="entry name" value="UBM"/>
    <property type="match status" value="2"/>
</dbReference>
<name>A0ABX6EVJ3_KLUMA</name>
<feature type="compositionally biased region" description="Polar residues" evidence="8">
    <location>
        <begin position="2399"/>
        <end position="2420"/>
    </location>
</feature>
<feature type="compositionally biased region" description="Polar residues" evidence="8">
    <location>
        <begin position="2060"/>
        <end position="2070"/>
    </location>
</feature>
<keyword evidence="5 7" id="KW-0833">Ubl conjugation pathway</keyword>
<organism evidence="10 11">
    <name type="scientific">Kluyveromyces marxianus</name>
    <name type="common">Yeast</name>
    <name type="synonym">Candida kefyr</name>
    <dbReference type="NCBI Taxonomy" id="4911"/>
    <lineage>
        <taxon>Eukaryota</taxon>
        <taxon>Fungi</taxon>
        <taxon>Dikarya</taxon>
        <taxon>Ascomycota</taxon>
        <taxon>Saccharomycotina</taxon>
        <taxon>Saccharomycetes</taxon>
        <taxon>Saccharomycetales</taxon>
        <taxon>Saccharomycetaceae</taxon>
        <taxon>Kluyveromyces</taxon>
    </lineage>
</organism>
<dbReference type="SUPFAM" id="SSF56204">
    <property type="entry name" value="Hect, E3 ligase catalytic domain"/>
    <property type="match status" value="1"/>
</dbReference>
<evidence type="ECO:0000256" key="5">
    <source>
        <dbReference type="ARBA" id="ARBA00022786"/>
    </source>
</evidence>
<evidence type="ECO:0000313" key="10">
    <source>
        <dbReference type="EMBL" id="QGN16323.1"/>
    </source>
</evidence>
<dbReference type="Pfam" id="PF06012">
    <property type="entry name" value="DUF908"/>
    <property type="match status" value="1"/>
</dbReference>
<reference evidence="10 11" key="2">
    <citation type="submission" date="2019-11" db="EMBL/GenBank/DDBJ databases">
        <authorList>
            <person name="Lu H."/>
        </authorList>
    </citation>
    <scope>NUCLEOTIDE SEQUENCE [LARGE SCALE GENOMIC DNA]</scope>
    <source>
        <strain evidence="10 11">FIM1</strain>
    </source>
</reference>
<feature type="compositionally biased region" description="Basic and acidic residues" evidence="8">
    <location>
        <begin position="2249"/>
        <end position="2264"/>
    </location>
</feature>
<comment type="similarity">
    <text evidence="6">Belongs to the UPL family. TOM1/PTR1 subfamily.</text>
</comment>
<dbReference type="Proteomes" id="UP000422736">
    <property type="component" value="Chromosome 4"/>
</dbReference>
<feature type="region of interest" description="Disordered" evidence="8">
    <location>
        <begin position="1877"/>
        <end position="2008"/>
    </location>
</feature>
<reference evidence="10 11" key="1">
    <citation type="submission" date="2016-03" db="EMBL/GenBank/DDBJ databases">
        <title>How can Kluyveromyces marxianus grow so fast - potential evolutionary course in Saccharomyces Complex revealed by comparative genomics.</title>
        <authorList>
            <person name="Mo W."/>
            <person name="Lu W."/>
            <person name="Yang X."/>
            <person name="Qi J."/>
            <person name="Lv H."/>
        </authorList>
    </citation>
    <scope>NUCLEOTIDE SEQUENCE [LARGE SCALE GENOMIC DNA]</scope>
    <source>
        <strain evidence="10 11">FIM1</strain>
    </source>
</reference>
<dbReference type="SMART" id="SM00119">
    <property type="entry name" value="HECTc"/>
    <property type="match status" value="1"/>
</dbReference>
<dbReference type="Gene3D" id="3.30.2160.10">
    <property type="entry name" value="Hect, E3 ligase catalytic domain"/>
    <property type="match status" value="1"/>
</dbReference>
<keyword evidence="4" id="KW-0808">Transferase</keyword>
<evidence type="ECO:0000256" key="1">
    <source>
        <dbReference type="ARBA" id="ARBA00000885"/>
    </source>
</evidence>
<feature type="domain" description="HECT" evidence="9">
    <location>
        <begin position="2906"/>
        <end position="3242"/>
    </location>
</feature>
<dbReference type="PANTHER" id="PTHR11254">
    <property type="entry name" value="HECT DOMAIN UBIQUITIN-PROTEIN LIGASE"/>
    <property type="match status" value="1"/>
</dbReference>
<feature type="compositionally biased region" description="Acidic residues" evidence="8">
    <location>
        <begin position="1970"/>
        <end position="2000"/>
    </location>
</feature>
<dbReference type="Pfam" id="PF00632">
    <property type="entry name" value="HECT"/>
    <property type="match status" value="1"/>
</dbReference>
<evidence type="ECO:0000256" key="7">
    <source>
        <dbReference type="PROSITE-ProRule" id="PRU00104"/>
    </source>
</evidence>
<protein>
    <recommendedName>
        <fullName evidence="3">HECT-type E3 ubiquitin transferase</fullName>
        <ecNumber evidence="3">2.3.2.26</ecNumber>
    </recommendedName>
</protein>
<evidence type="ECO:0000256" key="4">
    <source>
        <dbReference type="ARBA" id="ARBA00022679"/>
    </source>
</evidence>
<dbReference type="PROSITE" id="PS50237">
    <property type="entry name" value="HECT"/>
    <property type="match status" value="1"/>
</dbReference>
<feature type="compositionally biased region" description="Acidic residues" evidence="8">
    <location>
        <begin position="2043"/>
        <end position="2052"/>
    </location>
</feature>
<sequence length="3242" mass="371662">MVTLTRAEKLRKEENAKSYKPLIDDLTECSESDFIEKLKNIKEWDRSRDDLYVWIPVLNRIDEILTKIVENYNYTSTDWKKLPCKLELMSKKDENDVWEYLSFSIRLLNNTMNRSIYNSLDVMNSLLNCPNFKIKLGAARILATIGERNVVSRNGYDSKGIMSSDEMKEKSLELALCLPSSTTDDNMEHFSLVDLYFDKKLYPSKLGRIEYKYFTKDSKRNKDNSKPPSKNLQVNANKMRTFILSKDDLTSLTLQQIFDKGMQELPREEWFKFSLRATVAKAFSDNSFENIQLRNHIIQTKFNAIAIINVTFYPAQVSSKFFEVDPYAFNSLSEFLSLSETKVPRDLRMDALFALECISLKHIWCSDIVRNLGGNMSHGLLFQILKYISKIIRENNTEEVDEEYNVRFFYLISNLADVRVLQESLLNAGLISSILDIISIKTNGFKRTKTSATHLLDALMSNECVDDFINNNGLNILIESLTEEVTFALEHPEYGAPPKYSVTHYSISFRQISFIRSLLKLVLKLLSCDSGNRTRNLIDSPILGALNNILKNKSVFGYTLLSHVLDIIQTVINIEPTIYQVLIECDTIPFIIENFEQFVCPSTELLKILPEVISALCLHTDGLKQVKEKHLINYIFQISTDVDFSKVMCADDEVIDLGSSLDELSRHYPDLKEDIVDQFVELVHKLPEILDFDHPHLYKSQNGQNNFYLSPDEEVVENEEGADEIAAWEVQKYSVILDTFSGMFFGMMENVSWVPLLSKKIDAASLLAVLVPKKPTYDYIDSQCFLNFTDALKTFDDEDSKYALPTLLDLLKSTLEDLSDFINYDQNKSFVLTMDSDTVEQTLKQVNVLQVILSTITSVYIDLFSLFPERVIQIIEYFEQHGFSLVHLLRSTFERCALEEYYIRESLPVDVSDKTRPATSPGTPSLLLYKVKGEKEVKTNFTSTKFKNTLQCRFLFHTTQSCISIIFRALLRLSHARKMSLTSTDLATELRIFNEVTQSFVNMLSNKSLEKKLGYLVVLLNLTSFSFTYVVANNRSLDTFNTIPILMFYQLGGFQAYKHWCMVLTKKCLEIPDVTAVEKINYLKDEQDVIASHGLVATLSFMNKAIQLQTMEMIRSTKDYYPHDDITYNITSGVIVTIKILALGLVKEIFDLDEMFSSDRRRFPYPVFKQLLTMIKNIYASSDEVEDPEFSLYELRWDLIPPSYCKIEMLKSCGISEDVARGYLEEQNDDLPVHVKPDVFSNAEWENYKKLKASGEWKTDLQLLPPQYDNLTTKADLTDFRANFYRNGFEQKILCIVQNYPKLINAVSKMFLEIYDELQFPHISMLEDLLSIMNSSKLENADQLAPIVHLFGIFLNEEKIYNQSKTVIHKFITFLLENLSPQYVNHPWFFKALYVYEIILARSMFPDSTELPDDFKIPEIITVDVKHLSSVDKDLIFNVLIRVPEITDFYSSLAISRILILYAAEEKYSNEIVQSGIIPKLLKVIGTHQKSEKINYLESSLLLLCRRCFETKNVVSSLIKYELNRAFTTRAIGDTKEKSRDLTLLIGEKANVIMRDPEIFVTELCKNGRFVDFSSKNVLESFVMKRFVDEEPKNLEADEGGKEAAFTKRTGIVDLLLSQLMAAYKMDWLSEPPNPAEQEEKKVKKKPRNQVKASRNPICAYMIFLLKTLTELLSSYNHSKYEFMTFNKRGAYSESPAPRTTALNFFIHQLLDYKTQDVDIYVTKRRETIGKLATCALIGFVSSVQDDKLVKSDPKSLDPNMTFIRKFTLESLSKAMKDLKGTRSLENNLGKYHGWFNLVHRLLITDPLMNNLLDKMKIETDKYEICKLMLEIKIPETITECLSTLDLNVPFSKKIYNAAIDPLNSITETRNIFSEYFKSENNEDDEDVDEDSDKEEVPDMFKNSALGMYDIEDIEDDDDDDSLMGDEDVAFVNDDEDIEIVFSDEDGAEESVSESDSDSDESSATSDSVESSEDEEMEVEINEQSSDEDMSGDDEEDISADESYYSGSPPLVVEVSEEGFGSDLEIDLDDSELSSDWESGLSELDDTDYESDDSQREEANYNSSNLRNGANNRWYTSDGVEIYDDSDGEGRGIYRGVQHVPNEELIFRIENSSLSNNRRGRHHHNRMAIAPSIISIDSDSHRSRNMLMNPLGPHGMEEVEDIISNEDNPARRFGPGITGFWLADSLLDNKSIDGIIVKNTTERWGDIFEMFYENKGFLINILPEIVCKVIERSAELWYKQIAEHKAKELQEKTGTERPKKRSLDEMTMDDSDTENLSSREGSEAVAEVEEEHPTNTASHEPVYVIIDGNEVDIGGTDIDPEFINALPEDMRAEVLAQHISERRAEARQHEIDSREINDEFLESVPATIREEIIAGENVSRRFSNLLSNRRVGEFDGESVSGSDYDGNSDNENTTSQSNQNKSKRVHFDPLVDRSGIAAIVKSLFIPQPYFSRESYHELFFKLCSSKQNRSDIMNFLLLILTEGISDQHSLEKIFNLISNKANSSNDSKTMSYQLPPDCTPLIVANQCIEVLQSMIESDARLRYFFVTEHDNLIINKSYVKTKKDIFSKNMKWPINALFALLNQKLVTDETVLMDLLTNILKQCTKPILSLVKKKNENTFKRNFEIPVIEKKHLELIVSVIKLDSCNTKIFQQTLNIMTNLFSIKDAQEIFTSELRNLAVSTISQLIKDLNELCVQLPSVKSGTEINSEIIQKFTSPSSEQSKLLKVVTAVDYIYSHQKQGDTESARKLVALFNEMKLGPVWVALSKCLTAFEENSAVSTSATILLPTIESLMVVCKNSKVREVSGGQLKYTEKSYDFETISVEDLFFEFTDLHKKLLNEMIRANPQLMSGPFQLLVKNPKILDFDNKRHFFMAKIRHNPAQRQKLSITVRRDQVFLDSYRALFFKSNEEIKNCKLDITFKGEAGVDEGGVTREWYQVLSRQMFNPDYALFIPVGSDNTKFRPNRTSGINPEHLSFFKFVGMIIGKAISDNCFLDCHFSREVYKNILGKPVSLKDMESLDLEYYKSLNWMLENDITYVIEETFSIDTDDYGEHKTIDLIPNGRNIAVTEENKKEYVQKVVEYKLQESVKEHMANLLQGFYTIIDKDLISIFDEQELELLISGLPDIDVDDWKNNTTYVNYTPTCKQINYFWRAVRSFDKEERAKLLQFVTGTSKLPLNGFKDLSGINGDSKFSIHRDYGSTDRLPSSHTCFNQLDLPAYDSYEQLRGSLLLAINEGHEGFGLA</sequence>
<dbReference type="InterPro" id="IPR010309">
    <property type="entry name" value="E3_Ub_ligase_DUF908"/>
</dbReference>
<dbReference type="InterPro" id="IPR035983">
    <property type="entry name" value="Hect_E3_ubiquitin_ligase"/>
</dbReference>
<dbReference type="InterPro" id="IPR025527">
    <property type="entry name" value="HUWE1/Rev1_UBM"/>
</dbReference>
<dbReference type="InterPro" id="IPR011989">
    <property type="entry name" value="ARM-like"/>
</dbReference>
<dbReference type="PANTHER" id="PTHR11254:SF67">
    <property type="entry name" value="E3 UBIQUITIN-PROTEIN LIGASE HUWE1"/>
    <property type="match status" value="1"/>
</dbReference>
<dbReference type="Pfam" id="PF06025">
    <property type="entry name" value="DUF913"/>
    <property type="match status" value="1"/>
</dbReference>
<dbReference type="Gene3D" id="1.25.10.10">
    <property type="entry name" value="Leucine-rich Repeat Variant"/>
    <property type="match status" value="1"/>
</dbReference>
<dbReference type="InterPro" id="IPR050409">
    <property type="entry name" value="E3_ubiq-protein_ligase"/>
</dbReference>
<feature type="compositionally biased region" description="Acidic residues" evidence="8">
    <location>
        <begin position="1910"/>
        <end position="1961"/>
    </location>
</feature>
<feature type="region of interest" description="Disordered" evidence="8">
    <location>
        <begin position="2026"/>
        <end position="2070"/>
    </location>
</feature>
<gene>
    <name evidence="10" type="primary">TOM1</name>
    <name evidence="10" type="ORF">FIM1_3028</name>
</gene>
<dbReference type="EC" id="2.3.2.26" evidence="3"/>
<dbReference type="Gene3D" id="3.90.1750.10">
    <property type="entry name" value="Hect, E3 ligase catalytic domains"/>
    <property type="match status" value="1"/>
</dbReference>
<dbReference type="InterPro" id="IPR010314">
    <property type="entry name" value="E3_Ub_ligase_DUF913"/>
</dbReference>
<evidence type="ECO:0000256" key="3">
    <source>
        <dbReference type="ARBA" id="ARBA00012485"/>
    </source>
</evidence>
<evidence type="ECO:0000259" key="9">
    <source>
        <dbReference type="PROSITE" id="PS50237"/>
    </source>
</evidence>
<evidence type="ECO:0000313" key="11">
    <source>
        <dbReference type="Proteomes" id="UP000422736"/>
    </source>
</evidence>
<dbReference type="Gene3D" id="3.30.2410.10">
    <property type="entry name" value="Hect, E3 ligase catalytic domain"/>
    <property type="match status" value="1"/>
</dbReference>
<evidence type="ECO:0000256" key="2">
    <source>
        <dbReference type="ARBA" id="ARBA00004906"/>
    </source>
</evidence>
<feature type="region of interest" description="Disordered" evidence="8">
    <location>
        <begin position="2249"/>
        <end position="2301"/>
    </location>
</feature>
<feature type="compositionally biased region" description="Acidic residues" evidence="8">
    <location>
        <begin position="1882"/>
        <end position="1898"/>
    </location>
</feature>
<evidence type="ECO:0000256" key="6">
    <source>
        <dbReference type="ARBA" id="ARBA00034494"/>
    </source>
</evidence>
<dbReference type="InterPro" id="IPR000569">
    <property type="entry name" value="HECT_dom"/>
</dbReference>
<comment type="pathway">
    <text evidence="2">Protein modification; protein ubiquitination.</text>
</comment>
<feature type="region of interest" description="Disordered" evidence="8">
    <location>
        <begin position="2395"/>
        <end position="2425"/>
    </location>
</feature>
<accession>A0ABX6EVJ3</accession>
<proteinExistence type="inferred from homology"/>
<feature type="compositionally biased region" description="Acidic residues" evidence="8">
    <location>
        <begin position="2026"/>
        <end position="2035"/>
    </location>
</feature>
<comment type="catalytic activity">
    <reaction evidence="1">
        <text>S-ubiquitinyl-[E2 ubiquitin-conjugating enzyme]-L-cysteine + [acceptor protein]-L-lysine = [E2 ubiquitin-conjugating enzyme]-L-cysteine + N(6)-ubiquitinyl-[acceptor protein]-L-lysine.</text>
        <dbReference type="EC" id="2.3.2.26"/>
    </reaction>
</comment>
<feature type="active site" description="Glycyl thioester intermediate" evidence="7">
    <location>
        <position position="3209"/>
    </location>
</feature>
<dbReference type="EMBL" id="CP015057">
    <property type="protein sequence ID" value="QGN16323.1"/>
    <property type="molecule type" value="Genomic_DNA"/>
</dbReference>
<evidence type="ECO:0000256" key="8">
    <source>
        <dbReference type="SAM" id="MobiDB-lite"/>
    </source>
</evidence>